<evidence type="ECO:0000313" key="4">
    <source>
        <dbReference type="Proteomes" id="UP000499080"/>
    </source>
</evidence>
<dbReference type="Pfam" id="PF22486">
    <property type="entry name" value="MATH_2"/>
    <property type="match status" value="1"/>
</dbReference>
<dbReference type="SMART" id="SM00225">
    <property type="entry name" value="BTB"/>
    <property type="match status" value="1"/>
</dbReference>
<name>A0A4Y2HJI7_ARAVE</name>
<dbReference type="CDD" id="cd18186">
    <property type="entry name" value="BTB_POZ_ZBTB_KLHL-like"/>
    <property type="match status" value="1"/>
</dbReference>
<evidence type="ECO:0000259" key="2">
    <source>
        <dbReference type="PROSITE" id="PS50144"/>
    </source>
</evidence>
<reference evidence="3 4" key="1">
    <citation type="journal article" date="2019" name="Sci. Rep.">
        <title>Orb-weaving spider Araneus ventricosus genome elucidates the spidroin gene catalogue.</title>
        <authorList>
            <person name="Kono N."/>
            <person name="Nakamura H."/>
            <person name="Ohtoshi R."/>
            <person name="Moran D.A.P."/>
            <person name="Shinohara A."/>
            <person name="Yoshida Y."/>
            <person name="Fujiwara M."/>
            <person name="Mori M."/>
            <person name="Tomita M."/>
            <person name="Arakawa K."/>
        </authorList>
    </citation>
    <scope>NUCLEOTIDE SEQUENCE [LARGE SCALE GENOMIC DNA]</scope>
</reference>
<keyword evidence="4" id="KW-1185">Reference proteome</keyword>
<dbReference type="InterPro" id="IPR011333">
    <property type="entry name" value="SKP1/BTB/POZ_sf"/>
</dbReference>
<dbReference type="Pfam" id="PF00651">
    <property type="entry name" value="BTB"/>
    <property type="match status" value="1"/>
</dbReference>
<dbReference type="InterPro" id="IPR002083">
    <property type="entry name" value="MATH/TRAF_dom"/>
</dbReference>
<dbReference type="SUPFAM" id="SSF49599">
    <property type="entry name" value="TRAF domain-like"/>
    <property type="match status" value="1"/>
</dbReference>
<evidence type="ECO:0000313" key="3">
    <source>
        <dbReference type="EMBL" id="GBM65203.1"/>
    </source>
</evidence>
<dbReference type="PANTHER" id="PTHR24413">
    <property type="entry name" value="SPECKLE-TYPE POZ PROTEIN"/>
    <property type="match status" value="1"/>
</dbReference>
<dbReference type="OrthoDB" id="2311693at2759"/>
<dbReference type="Gene3D" id="3.30.710.10">
    <property type="entry name" value="Potassium Channel Kv1.1, Chain A"/>
    <property type="match status" value="1"/>
</dbReference>
<accession>A0A4Y2HJI7</accession>
<dbReference type="GO" id="GO:0030163">
    <property type="term" value="P:protein catabolic process"/>
    <property type="evidence" value="ECO:0007669"/>
    <property type="project" value="UniProtKB-ARBA"/>
</dbReference>
<dbReference type="InterPro" id="IPR008974">
    <property type="entry name" value="TRAF-like"/>
</dbReference>
<dbReference type="Gene3D" id="2.60.210.10">
    <property type="entry name" value="Apoptosis, Tumor Necrosis Factor Receptor Associated Protein 2, Chain A"/>
    <property type="match status" value="1"/>
</dbReference>
<dbReference type="InterPro" id="IPR000210">
    <property type="entry name" value="BTB/POZ_dom"/>
</dbReference>
<sequence>MATKTDGEANAYTFQWTIENVNQSWWLPTGQRIESPAFVADGLEGTKWSLWFYPNGDNNDEFVNIYLHTEEDCSGLYDIEANYHILGENCSILKREKGTLNFATDQTSMSLFLEERRYIFGSDREKFLPEDTLTVRCSLGKVEKEWGGEDLVKSKHLYARTVFKVIRKSLDWKIDKFRTFQPAVSRKFKIDLIEFDLVLNREFDKRLDVNIISFDHCVKYISFDTWITDSEGEKISCGINRYFVGDDFKKGVPSRMLTFSPQFYENRNRYFPNDVLRLHFDVVLSTVAHSDCRDYSVKSAGQEKYENMAVLIEDLKSMLNDGILSDTELRTSTQTFPAHKNILSARSPVFRRMFSNDMKEKSSGHVEITDLEDDTVRRMLLYVYTSSLEDLQYESASKLYEAADKYEIMPLKSKCSSFLKDNLCLTKACDVLILADQHQDNDLKSTVQDYILQHGEVFKSPEWKHFMDTNLKLAADIMYRKVIFDVS</sequence>
<feature type="domain" description="BTB" evidence="1">
    <location>
        <begin position="325"/>
        <end position="392"/>
    </location>
</feature>
<dbReference type="EMBL" id="BGPR01001964">
    <property type="protein sequence ID" value="GBM65203.1"/>
    <property type="molecule type" value="Genomic_DNA"/>
</dbReference>
<proteinExistence type="predicted"/>
<dbReference type="Proteomes" id="UP000499080">
    <property type="component" value="Unassembled WGS sequence"/>
</dbReference>
<dbReference type="PROSITE" id="PS50097">
    <property type="entry name" value="BTB"/>
    <property type="match status" value="1"/>
</dbReference>
<dbReference type="Gene3D" id="1.25.40.420">
    <property type="match status" value="1"/>
</dbReference>
<dbReference type="PROSITE" id="PS50144">
    <property type="entry name" value="MATH"/>
    <property type="match status" value="1"/>
</dbReference>
<protein>
    <submittedName>
        <fullName evidence="3">TD and POZ domain-containing protein 3</fullName>
    </submittedName>
</protein>
<dbReference type="AlphaFoldDB" id="A0A4Y2HJI7"/>
<organism evidence="3 4">
    <name type="scientific">Araneus ventricosus</name>
    <name type="common">Orbweaver spider</name>
    <name type="synonym">Epeira ventricosa</name>
    <dbReference type="NCBI Taxonomy" id="182803"/>
    <lineage>
        <taxon>Eukaryota</taxon>
        <taxon>Metazoa</taxon>
        <taxon>Ecdysozoa</taxon>
        <taxon>Arthropoda</taxon>
        <taxon>Chelicerata</taxon>
        <taxon>Arachnida</taxon>
        <taxon>Araneae</taxon>
        <taxon>Araneomorphae</taxon>
        <taxon>Entelegynae</taxon>
        <taxon>Araneoidea</taxon>
        <taxon>Araneidae</taxon>
        <taxon>Araneus</taxon>
    </lineage>
</organism>
<evidence type="ECO:0000259" key="1">
    <source>
        <dbReference type="PROSITE" id="PS50097"/>
    </source>
</evidence>
<comment type="caution">
    <text evidence="3">The sequence shown here is derived from an EMBL/GenBank/DDBJ whole genome shotgun (WGS) entry which is preliminary data.</text>
</comment>
<feature type="domain" description="MATH" evidence="2">
    <location>
        <begin position="11"/>
        <end position="139"/>
    </location>
</feature>
<gene>
    <name evidence="3" type="primary">Tdpoz3_1</name>
    <name evidence="3" type="ORF">AVEN_82379_1</name>
</gene>
<dbReference type="SUPFAM" id="SSF54695">
    <property type="entry name" value="POZ domain"/>
    <property type="match status" value="1"/>
</dbReference>